<dbReference type="CDD" id="cd00761">
    <property type="entry name" value="Glyco_tranf_GTA_type"/>
    <property type="match status" value="1"/>
</dbReference>
<gene>
    <name evidence="2" type="ORF">C8D86_103114</name>
</gene>
<dbReference type="Gene3D" id="3.90.550.10">
    <property type="entry name" value="Spore Coat Polysaccharide Biosynthesis Protein SpsA, Chain A"/>
    <property type="match status" value="1"/>
</dbReference>
<evidence type="ECO:0000313" key="3">
    <source>
        <dbReference type="Proteomes" id="UP000254720"/>
    </source>
</evidence>
<name>A0A370GXE3_9COXI</name>
<comment type="caution">
    <text evidence="2">The sequence shown here is derived from an EMBL/GenBank/DDBJ whole genome shotgun (WGS) entry which is preliminary data.</text>
</comment>
<dbReference type="RefSeq" id="WP_114833625.1">
    <property type="nucleotide sequence ID" value="NZ_LR699114.1"/>
</dbReference>
<organism evidence="2 3">
    <name type="scientific">Aquicella lusitana</name>
    <dbReference type="NCBI Taxonomy" id="254246"/>
    <lineage>
        <taxon>Bacteria</taxon>
        <taxon>Pseudomonadati</taxon>
        <taxon>Pseudomonadota</taxon>
        <taxon>Gammaproteobacteria</taxon>
        <taxon>Legionellales</taxon>
        <taxon>Coxiellaceae</taxon>
        <taxon>Aquicella</taxon>
    </lineage>
</organism>
<keyword evidence="3" id="KW-1185">Reference proteome</keyword>
<dbReference type="OrthoDB" id="9179784at2"/>
<protein>
    <submittedName>
        <fullName evidence="2">Glycosyltransferase domain-containing protein</fullName>
    </submittedName>
</protein>
<dbReference type="AlphaFoldDB" id="A0A370GXE3"/>
<dbReference type="NCBIfam" id="TIGR04440">
    <property type="entry name" value="glyco_TIGR04440"/>
    <property type="match status" value="1"/>
</dbReference>
<evidence type="ECO:0000259" key="1">
    <source>
        <dbReference type="Pfam" id="PF00535"/>
    </source>
</evidence>
<keyword evidence="2" id="KW-0808">Transferase</keyword>
<dbReference type="InterPro" id="IPR001173">
    <property type="entry name" value="Glyco_trans_2-like"/>
</dbReference>
<dbReference type="InterPro" id="IPR029044">
    <property type="entry name" value="Nucleotide-diphossugar_trans"/>
</dbReference>
<proteinExistence type="predicted"/>
<evidence type="ECO:0000313" key="2">
    <source>
        <dbReference type="EMBL" id="RDI48149.1"/>
    </source>
</evidence>
<dbReference type="InterPro" id="IPR031042">
    <property type="entry name" value="Glyco_TIGR04440"/>
</dbReference>
<dbReference type="SUPFAM" id="SSF53448">
    <property type="entry name" value="Nucleotide-diphospho-sugar transferases"/>
    <property type="match status" value="1"/>
</dbReference>
<reference evidence="2 3" key="1">
    <citation type="submission" date="2018-07" db="EMBL/GenBank/DDBJ databases">
        <title>Genomic Encyclopedia of Type Strains, Phase IV (KMG-IV): sequencing the most valuable type-strain genomes for metagenomic binning, comparative biology and taxonomic classification.</title>
        <authorList>
            <person name="Goeker M."/>
        </authorList>
    </citation>
    <scope>NUCLEOTIDE SEQUENCE [LARGE SCALE GENOMIC DNA]</scope>
    <source>
        <strain evidence="2 3">DSM 16500</strain>
    </source>
</reference>
<dbReference type="EMBL" id="QQAX01000003">
    <property type="protein sequence ID" value="RDI48149.1"/>
    <property type="molecule type" value="Genomic_DNA"/>
</dbReference>
<feature type="domain" description="Glycosyltransferase 2-like" evidence="1">
    <location>
        <begin position="22"/>
        <end position="148"/>
    </location>
</feature>
<sequence>MPNKKQVNKKEKQWNNLQNVTLIIPTYNRPHYLTRLLNYYASKQTPIRFLILDSSDTQSKTSNEQAVAALGDKARYVNFPSTIPVAAKLFEGLKLVETPYCAFCADDDLVFIDGLLQALTTLQSNPDYVCVDGIYLNFNQVQNNVHLRIEYATKGIGAEDPGARVFKLYQKYESLFYGVFRTKNALDIFSGVSKNPSLHYQELFQATSALLIGKSHRLPIFYAARQHCDPADMNRDKWQTYYWFAENPKEFMEHYLLYREELWNFYQNHVAEQKYSKETFFQIMDIAHAMYFGVGCPPEYFHSVLQNKWPADVYQKSNLFSENVCNHLKSTRRVWLEASIENIIKWMPKILLSYYSLWDMRKLNKKIQRYTKANWKCALARELKWLAGVDSFGHAYQELCLYLGQPQ</sequence>
<dbReference type="Pfam" id="PF00535">
    <property type="entry name" value="Glycos_transf_2"/>
    <property type="match status" value="1"/>
</dbReference>
<dbReference type="GO" id="GO:0016740">
    <property type="term" value="F:transferase activity"/>
    <property type="evidence" value="ECO:0007669"/>
    <property type="project" value="UniProtKB-KW"/>
</dbReference>
<accession>A0A370GXE3</accession>
<dbReference type="Proteomes" id="UP000254720">
    <property type="component" value="Unassembled WGS sequence"/>
</dbReference>